<dbReference type="PANTHER" id="PTHR43646:SF2">
    <property type="entry name" value="GLYCOSYLTRANSFERASE 2-LIKE DOMAIN-CONTAINING PROTEIN"/>
    <property type="match status" value="1"/>
</dbReference>
<dbReference type="InterPro" id="IPR001173">
    <property type="entry name" value="Glyco_trans_2-like"/>
</dbReference>
<dbReference type="Pfam" id="PF00535">
    <property type="entry name" value="Glycos_transf_2"/>
    <property type="match status" value="1"/>
</dbReference>
<dbReference type="Gene3D" id="3.90.550.10">
    <property type="entry name" value="Spore Coat Polysaccharide Biosynthesis Protein SpsA, Chain A"/>
    <property type="match status" value="1"/>
</dbReference>
<evidence type="ECO:0000256" key="2">
    <source>
        <dbReference type="ARBA" id="ARBA00022475"/>
    </source>
</evidence>
<keyword evidence="5" id="KW-0472">Membrane</keyword>
<evidence type="ECO:0000256" key="3">
    <source>
        <dbReference type="ARBA" id="ARBA00022676"/>
    </source>
</evidence>
<dbReference type="GO" id="GO:0005886">
    <property type="term" value="C:plasma membrane"/>
    <property type="evidence" value="ECO:0007669"/>
    <property type="project" value="UniProtKB-SubCell"/>
</dbReference>
<dbReference type="SUPFAM" id="SSF53448">
    <property type="entry name" value="Nucleotide-diphospho-sugar transferases"/>
    <property type="match status" value="1"/>
</dbReference>
<sequence>MTGSPRISVVVPVRDDAPALRACLAALARQRTPPAEVIVVDNNSTDATAEVAASFGVRVVHEPVRGIPQAAAAGYDAATGDVVARLDADTLVGPGWVERIAEVMADGGTVAVTGTGRFYGLPAPVNGPATWAYLGAYYLFCHAALGHHTLWGSNMAVRRSAWEEVRAAVHTDDPELHDDLDLAFALGPHRRIRLDHGLHVRVSGRSVVGAAQWRRRMRRAWRTILLNWEDLPPWERWAVRLRARPFRSRPPR</sequence>
<evidence type="ECO:0000256" key="7">
    <source>
        <dbReference type="ARBA" id="ARBA00037904"/>
    </source>
</evidence>
<dbReference type="InterPro" id="IPR029044">
    <property type="entry name" value="Nucleotide-diphossugar_trans"/>
</dbReference>
<comment type="pathway">
    <text evidence="7">Carotenoid biosynthesis; staphyloxanthin biosynthesis; staphyloxanthin from farnesyl diphosphate: step 4/5.</text>
</comment>
<dbReference type="EMBL" id="PDJI01000004">
    <property type="protein sequence ID" value="PFG39135.1"/>
    <property type="molecule type" value="Genomic_DNA"/>
</dbReference>
<comment type="function">
    <text evidence="6">Catalyzes the glycosylation of 4,4'-diaponeurosporenoate, i.e. the esterification of glucose at the C1'' position with the carboxyl group of 4,4'-diaponeurosporenic acid, to form glycosyl-4,4'-diaponeurosporenoate. This is a step in the biosynthesis of staphyloxanthin, an orange pigment present in most staphylococci strains.</text>
</comment>
<accession>A0A2A9ELL1</accession>
<protein>
    <recommendedName>
        <fullName evidence="9">4,4'-diaponeurosporenoate glycosyltransferase</fullName>
    </recommendedName>
</protein>
<comment type="similarity">
    <text evidence="8">Belongs to the glycosyltransferase 2 family. CrtQ subfamily.</text>
</comment>
<name>A0A2A9ELL1_9MICO</name>
<evidence type="ECO:0000256" key="4">
    <source>
        <dbReference type="ARBA" id="ARBA00022679"/>
    </source>
</evidence>
<dbReference type="PANTHER" id="PTHR43646">
    <property type="entry name" value="GLYCOSYLTRANSFERASE"/>
    <property type="match status" value="1"/>
</dbReference>
<keyword evidence="4 11" id="KW-0808">Transferase</keyword>
<dbReference type="GO" id="GO:0016757">
    <property type="term" value="F:glycosyltransferase activity"/>
    <property type="evidence" value="ECO:0007669"/>
    <property type="project" value="UniProtKB-KW"/>
</dbReference>
<evidence type="ECO:0000259" key="10">
    <source>
        <dbReference type="Pfam" id="PF00535"/>
    </source>
</evidence>
<gene>
    <name evidence="11" type="ORF">ATJ97_1630</name>
</gene>
<reference evidence="11 12" key="1">
    <citation type="submission" date="2017-10" db="EMBL/GenBank/DDBJ databases">
        <title>Sequencing the genomes of 1000 actinobacteria strains.</title>
        <authorList>
            <person name="Klenk H.-P."/>
        </authorList>
    </citation>
    <scope>NUCLEOTIDE SEQUENCE [LARGE SCALE GENOMIC DNA]</scope>
    <source>
        <strain evidence="11 12">DSM 21838</strain>
    </source>
</reference>
<keyword evidence="2" id="KW-1003">Cell membrane</keyword>
<comment type="subcellular location">
    <subcellularLocation>
        <location evidence="1">Cell membrane</location>
    </subcellularLocation>
</comment>
<dbReference type="RefSeq" id="WP_098485314.1">
    <property type="nucleotide sequence ID" value="NZ_PDJI01000004.1"/>
</dbReference>
<evidence type="ECO:0000256" key="1">
    <source>
        <dbReference type="ARBA" id="ARBA00004236"/>
    </source>
</evidence>
<evidence type="ECO:0000313" key="12">
    <source>
        <dbReference type="Proteomes" id="UP000222106"/>
    </source>
</evidence>
<dbReference type="AlphaFoldDB" id="A0A2A9ELL1"/>
<dbReference type="Proteomes" id="UP000222106">
    <property type="component" value="Unassembled WGS sequence"/>
</dbReference>
<evidence type="ECO:0000256" key="5">
    <source>
        <dbReference type="ARBA" id="ARBA00023136"/>
    </source>
</evidence>
<evidence type="ECO:0000256" key="9">
    <source>
        <dbReference type="ARBA" id="ARBA00040345"/>
    </source>
</evidence>
<comment type="caution">
    <text evidence="11">The sequence shown here is derived from an EMBL/GenBank/DDBJ whole genome shotgun (WGS) entry which is preliminary data.</text>
</comment>
<evidence type="ECO:0000256" key="6">
    <source>
        <dbReference type="ARBA" id="ARBA00037281"/>
    </source>
</evidence>
<evidence type="ECO:0000256" key="8">
    <source>
        <dbReference type="ARBA" id="ARBA00038120"/>
    </source>
</evidence>
<keyword evidence="12" id="KW-1185">Reference proteome</keyword>
<dbReference type="OrthoDB" id="9802632at2"/>
<keyword evidence="3" id="KW-0328">Glycosyltransferase</keyword>
<feature type="domain" description="Glycosyltransferase 2-like" evidence="10">
    <location>
        <begin position="8"/>
        <end position="165"/>
    </location>
</feature>
<proteinExistence type="inferred from homology"/>
<organism evidence="11 12">
    <name type="scientific">Georgenia soli</name>
    <dbReference type="NCBI Taxonomy" id="638953"/>
    <lineage>
        <taxon>Bacteria</taxon>
        <taxon>Bacillati</taxon>
        <taxon>Actinomycetota</taxon>
        <taxon>Actinomycetes</taxon>
        <taxon>Micrococcales</taxon>
        <taxon>Bogoriellaceae</taxon>
        <taxon>Georgenia</taxon>
    </lineage>
</organism>
<evidence type="ECO:0000313" key="11">
    <source>
        <dbReference type="EMBL" id="PFG39135.1"/>
    </source>
</evidence>